<organism evidence="2 3">
    <name type="scientific">Hymenobacter ruricola</name>
    <dbReference type="NCBI Taxonomy" id="2791023"/>
    <lineage>
        <taxon>Bacteria</taxon>
        <taxon>Pseudomonadati</taxon>
        <taxon>Bacteroidota</taxon>
        <taxon>Cytophagia</taxon>
        <taxon>Cytophagales</taxon>
        <taxon>Hymenobacteraceae</taxon>
        <taxon>Hymenobacter</taxon>
    </lineage>
</organism>
<keyword evidence="3" id="KW-1185">Reference proteome</keyword>
<accession>A0ABS0I0R7</accession>
<sequence>MRTLLKILISGLLLVLAVAVGAEVVALRRLSSLADATAGTSAPTVVVRKAAHVPAPTKSVRSLPVGKRGARRHSGS</sequence>
<evidence type="ECO:0000313" key="2">
    <source>
        <dbReference type="EMBL" id="MBF9220531.1"/>
    </source>
</evidence>
<protein>
    <submittedName>
        <fullName evidence="2">Uncharacterized protein</fullName>
    </submittedName>
</protein>
<dbReference type="EMBL" id="JADQDM010000002">
    <property type="protein sequence ID" value="MBF9220531.1"/>
    <property type="molecule type" value="Genomic_DNA"/>
</dbReference>
<gene>
    <name evidence="2" type="ORF">I2H31_05395</name>
</gene>
<name>A0ABS0I0R7_9BACT</name>
<feature type="region of interest" description="Disordered" evidence="1">
    <location>
        <begin position="57"/>
        <end position="76"/>
    </location>
</feature>
<dbReference type="Proteomes" id="UP000618931">
    <property type="component" value="Unassembled WGS sequence"/>
</dbReference>
<proteinExistence type="predicted"/>
<evidence type="ECO:0000256" key="1">
    <source>
        <dbReference type="SAM" id="MobiDB-lite"/>
    </source>
</evidence>
<evidence type="ECO:0000313" key="3">
    <source>
        <dbReference type="Proteomes" id="UP000618931"/>
    </source>
</evidence>
<reference evidence="2 3" key="1">
    <citation type="submission" date="2020-11" db="EMBL/GenBank/DDBJ databases">
        <authorList>
            <person name="Kim M.K."/>
        </authorList>
    </citation>
    <scope>NUCLEOTIDE SEQUENCE [LARGE SCALE GENOMIC DNA]</scope>
    <source>
        <strain evidence="2 3">BT662</strain>
    </source>
</reference>
<dbReference type="RefSeq" id="WP_196291979.1">
    <property type="nucleotide sequence ID" value="NZ_JADQDM010000002.1"/>
</dbReference>
<comment type="caution">
    <text evidence="2">The sequence shown here is derived from an EMBL/GenBank/DDBJ whole genome shotgun (WGS) entry which is preliminary data.</text>
</comment>